<dbReference type="InterPro" id="IPR053781">
    <property type="entry name" value="F-box_AtFBL13-like"/>
</dbReference>
<accession>A0ABP0YTQ5</accession>
<dbReference type="SMART" id="SM00256">
    <property type="entry name" value="FBOX"/>
    <property type="match status" value="1"/>
</dbReference>
<organism evidence="2 3">
    <name type="scientific">Citrullus colocynthis</name>
    <name type="common">colocynth</name>
    <dbReference type="NCBI Taxonomy" id="252529"/>
    <lineage>
        <taxon>Eukaryota</taxon>
        <taxon>Viridiplantae</taxon>
        <taxon>Streptophyta</taxon>
        <taxon>Embryophyta</taxon>
        <taxon>Tracheophyta</taxon>
        <taxon>Spermatophyta</taxon>
        <taxon>Magnoliopsida</taxon>
        <taxon>eudicotyledons</taxon>
        <taxon>Gunneridae</taxon>
        <taxon>Pentapetalae</taxon>
        <taxon>rosids</taxon>
        <taxon>fabids</taxon>
        <taxon>Cucurbitales</taxon>
        <taxon>Cucurbitaceae</taxon>
        <taxon>Benincaseae</taxon>
        <taxon>Citrullus</taxon>
    </lineage>
</organism>
<dbReference type="Gene3D" id="3.80.10.10">
    <property type="entry name" value="Ribonuclease Inhibitor"/>
    <property type="match status" value="1"/>
</dbReference>
<dbReference type="InterPro" id="IPR036047">
    <property type="entry name" value="F-box-like_dom_sf"/>
</dbReference>
<reference evidence="2 3" key="1">
    <citation type="submission" date="2024-03" db="EMBL/GenBank/DDBJ databases">
        <authorList>
            <person name="Gkanogiannis A."/>
            <person name="Becerra Lopez-Lavalle L."/>
        </authorList>
    </citation>
    <scope>NUCLEOTIDE SEQUENCE [LARGE SCALE GENOMIC DNA]</scope>
</reference>
<keyword evidence="3" id="KW-1185">Reference proteome</keyword>
<dbReference type="PANTHER" id="PTHR34223">
    <property type="entry name" value="OS11G0201299 PROTEIN"/>
    <property type="match status" value="1"/>
</dbReference>
<dbReference type="PROSITE" id="PS50181">
    <property type="entry name" value="FBOX"/>
    <property type="match status" value="1"/>
</dbReference>
<dbReference type="InterPro" id="IPR055357">
    <property type="entry name" value="LRR_At1g61320_AtMIF1"/>
</dbReference>
<gene>
    <name evidence="2" type="ORF">CITCOLO1_LOCUS15949</name>
</gene>
<evidence type="ECO:0000313" key="2">
    <source>
        <dbReference type="EMBL" id="CAK9323746.1"/>
    </source>
</evidence>
<dbReference type="SUPFAM" id="SSF81383">
    <property type="entry name" value="F-box domain"/>
    <property type="match status" value="1"/>
</dbReference>
<dbReference type="Proteomes" id="UP001642487">
    <property type="component" value="Chromosome 6"/>
</dbReference>
<feature type="domain" description="F-box" evidence="1">
    <location>
        <begin position="6"/>
        <end position="56"/>
    </location>
</feature>
<sequence>MDSNGNDLISNLPDEILYKISSFLPFESLLQTTFLSKRWRKLWNEISVQNGALEDLSDAASKFLLHHFNHFNSLNHLKKLQYQFGNGKALFLSVVSNQKLHLHFSSHKHEFPTQFGWKLNLNYDHHQLSHSSFFLKTLCLKSVTRLTTQALSSLVSSISSLESLKLIECNGLQSFSVISSSKLQSLSILDCLQLEFLHIGCSKLRSFRYRGSFPRIQLDYHFNMEDLMLDCRQGPGYMYKSNEFDPILLTVKNVETLTLCKWTFEALIFPSLSWNFKFYKLKELWWIDDSKENFNANPLIAFLRLCPALQRLFVTFDPESYNISSTNEFSEEQLRIADLGGNFLMNFTEVSPFQLKSQGEINLEMAKIGSQKIKDFGEFIKKPFPKHSQYEHIGRE</sequence>
<proteinExistence type="predicted"/>
<evidence type="ECO:0000259" key="1">
    <source>
        <dbReference type="PROSITE" id="PS50181"/>
    </source>
</evidence>
<dbReference type="PANTHER" id="PTHR34223:SF83">
    <property type="entry name" value="F-BOX DOMAIN-CONTAINING PROTEIN"/>
    <property type="match status" value="1"/>
</dbReference>
<protein>
    <recommendedName>
        <fullName evidence="1">F-box domain-containing protein</fullName>
    </recommendedName>
</protein>
<dbReference type="Pfam" id="PF23622">
    <property type="entry name" value="LRR_At1g61320_AtMIF1"/>
    <property type="match status" value="1"/>
</dbReference>
<evidence type="ECO:0000313" key="3">
    <source>
        <dbReference type="Proteomes" id="UP001642487"/>
    </source>
</evidence>
<dbReference type="InterPro" id="IPR032675">
    <property type="entry name" value="LRR_dom_sf"/>
</dbReference>
<dbReference type="Pfam" id="PF00646">
    <property type="entry name" value="F-box"/>
    <property type="match status" value="1"/>
</dbReference>
<dbReference type="EMBL" id="OZ021740">
    <property type="protein sequence ID" value="CAK9323746.1"/>
    <property type="molecule type" value="Genomic_DNA"/>
</dbReference>
<dbReference type="InterPro" id="IPR001810">
    <property type="entry name" value="F-box_dom"/>
</dbReference>
<name>A0ABP0YTQ5_9ROSI</name>
<dbReference type="CDD" id="cd22160">
    <property type="entry name" value="F-box_AtFBL13-like"/>
    <property type="match status" value="1"/>
</dbReference>
<dbReference type="InterPro" id="IPR053197">
    <property type="entry name" value="F-box_SCFL_complex_component"/>
</dbReference>
<dbReference type="Gene3D" id="1.20.1280.50">
    <property type="match status" value="1"/>
</dbReference>